<dbReference type="Pfam" id="PF13692">
    <property type="entry name" value="Glyco_trans_1_4"/>
    <property type="match status" value="1"/>
</dbReference>
<sequence length="382" mass="43648">MDFIVFSDDWGRHPSSCQHIFSVISQRHKVLWVNTVGMRVPTLSQGYDMSRSLEKIKSWFLPLKRHNENLCAYSPFMLPFQDNRAVDVLNTVSVVSGICFFKRLLGMKDVITWVTVPNVDKIVGHLGEKLIIYNCVDDFSHWPGGNTALIQAQEKKLLEKAHLALGSSQALVNRCKRHNEKSFLFSHGVNIRHFQDFDRSDVPEKIKDIKTPIIGFFGLLYEKIDFDLIIKVARAYPDATVVLVGKQARDVSALEAEPNIRLIGSVPFSELPKYAARFDVGLLPYVLDEEKQQSAPLKIKEYLSIGFPVVCVRVPDVEKFSDILYIADNENDYIEKVGTALKNDTLEKRKLRMKAVEHESWENKVEIVSEILKKEYGIDIHV</sequence>
<dbReference type="AlphaFoldDB" id="A0A3A4R5Y9"/>
<dbReference type="GO" id="GO:0016740">
    <property type="term" value="F:transferase activity"/>
    <property type="evidence" value="ECO:0007669"/>
    <property type="project" value="UniProtKB-KW"/>
</dbReference>
<reference evidence="1 2" key="1">
    <citation type="journal article" date="2017" name="ISME J.">
        <title>Energy and carbon metabolisms in a deep terrestrial subsurface fluid microbial community.</title>
        <authorList>
            <person name="Momper L."/>
            <person name="Jungbluth S.P."/>
            <person name="Lee M.D."/>
            <person name="Amend J.P."/>
        </authorList>
    </citation>
    <scope>NUCLEOTIDE SEQUENCE [LARGE SCALE GENOMIC DNA]</scope>
    <source>
        <strain evidence="1">SURF_26</strain>
    </source>
</reference>
<evidence type="ECO:0000313" key="1">
    <source>
        <dbReference type="EMBL" id="RJP61771.1"/>
    </source>
</evidence>
<dbReference type="Proteomes" id="UP000266426">
    <property type="component" value="Unassembled WGS sequence"/>
</dbReference>
<dbReference type="PANTHER" id="PTHR12526:SF630">
    <property type="entry name" value="GLYCOSYLTRANSFERASE"/>
    <property type="match status" value="1"/>
</dbReference>
<dbReference type="EMBL" id="QZJZ01000009">
    <property type="protein sequence ID" value="RJP61771.1"/>
    <property type="molecule type" value="Genomic_DNA"/>
</dbReference>
<proteinExistence type="predicted"/>
<evidence type="ECO:0000313" key="2">
    <source>
        <dbReference type="Proteomes" id="UP000266426"/>
    </source>
</evidence>
<name>A0A3A4R5Y9_9BACT</name>
<organism evidence="1 2">
    <name type="scientific">Candidatus Auribacter fodinae</name>
    <dbReference type="NCBI Taxonomy" id="2093366"/>
    <lineage>
        <taxon>Bacteria</taxon>
        <taxon>Pseudomonadati</taxon>
        <taxon>Candidatus Auribacterota</taxon>
        <taxon>Candidatus Auribacteria</taxon>
        <taxon>Candidatus Auribacterales</taxon>
        <taxon>Candidatus Auribacteraceae</taxon>
        <taxon>Candidatus Auribacter</taxon>
    </lineage>
</organism>
<accession>A0A3A4R5Y9</accession>
<dbReference type="SUPFAM" id="SSF53756">
    <property type="entry name" value="UDP-Glycosyltransferase/glycogen phosphorylase"/>
    <property type="match status" value="1"/>
</dbReference>
<comment type="caution">
    <text evidence="1">The sequence shown here is derived from an EMBL/GenBank/DDBJ whole genome shotgun (WGS) entry which is preliminary data.</text>
</comment>
<keyword evidence="1" id="KW-0808">Transferase</keyword>
<dbReference type="Gene3D" id="3.40.50.11010">
    <property type="match status" value="1"/>
</dbReference>
<gene>
    <name evidence="1" type="ORF">C4541_01155</name>
</gene>
<dbReference type="PANTHER" id="PTHR12526">
    <property type="entry name" value="GLYCOSYLTRANSFERASE"/>
    <property type="match status" value="1"/>
</dbReference>
<dbReference type="Gene3D" id="3.40.50.2000">
    <property type="entry name" value="Glycogen Phosphorylase B"/>
    <property type="match status" value="1"/>
</dbReference>
<protein>
    <submittedName>
        <fullName evidence="1">Glycosyltransferase family 1 protein</fullName>
    </submittedName>
</protein>